<comment type="caution">
    <text evidence="11">Lacks conserved residue(s) required for the propagation of feature annotation.</text>
</comment>
<protein>
    <recommendedName>
        <fullName evidence="11">tRNA dimethylallyltransferase</fullName>
        <ecNumber evidence="11">2.5.1.75</ecNumber>
    </recommendedName>
    <alternativeName>
        <fullName evidence="11">Dimethylallyl diphosphate:tRNA dimethylallyltransferase</fullName>
        <shortName evidence="11">DMAPP:tRNA dimethylallyltransferase</shortName>
        <shortName evidence="11">DMATase</shortName>
    </alternativeName>
    <alternativeName>
        <fullName evidence="11">Isopentenyl-diphosphate:tRNA isopentenyltransferase</fullName>
        <shortName evidence="11">IPP transferase</shortName>
        <shortName evidence="11">IPPT</shortName>
        <shortName evidence="11">IPTase</shortName>
    </alternativeName>
</protein>
<dbReference type="GO" id="GO:0052381">
    <property type="term" value="F:tRNA dimethylallyltransferase activity"/>
    <property type="evidence" value="ECO:0007669"/>
    <property type="project" value="UniProtKB-UniRule"/>
</dbReference>
<dbReference type="PANTHER" id="PTHR11088">
    <property type="entry name" value="TRNA DIMETHYLALLYLTRANSFERASE"/>
    <property type="match status" value="1"/>
</dbReference>
<comment type="similarity">
    <text evidence="3 11 14">Belongs to the IPP transferase family.</text>
</comment>
<evidence type="ECO:0000313" key="16">
    <source>
        <dbReference type="Proteomes" id="UP000321310"/>
    </source>
</evidence>
<feature type="region of interest" description="Interaction with substrate tRNA" evidence="11">
    <location>
        <begin position="34"/>
        <end position="37"/>
    </location>
</feature>
<comment type="cofactor">
    <cofactor evidence="1 11">
        <name>Mg(2+)</name>
        <dbReference type="ChEBI" id="CHEBI:18420"/>
    </cofactor>
</comment>
<feature type="binding site" evidence="11">
    <location>
        <begin position="11"/>
        <end position="16"/>
    </location>
    <ligand>
        <name>substrate</name>
    </ligand>
</feature>
<evidence type="ECO:0000256" key="3">
    <source>
        <dbReference type="ARBA" id="ARBA00005842"/>
    </source>
</evidence>
<evidence type="ECO:0000256" key="7">
    <source>
        <dbReference type="ARBA" id="ARBA00022741"/>
    </source>
</evidence>
<dbReference type="GO" id="GO:0005524">
    <property type="term" value="F:ATP binding"/>
    <property type="evidence" value="ECO:0007669"/>
    <property type="project" value="UniProtKB-UniRule"/>
</dbReference>
<evidence type="ECO:0000256" key="12">
    <source>
        <dbReference type="RuleBase" id="RU003783"/>
    </source>
</evidence>
<evidence type="ECO:0000256" key="14">
    <source>
        <dbReference type="RuleBase" id="RU003785"/>
    </source>
</evidence>
<accession>A0A5C7DWY6</accession>
<keyword evidence="6 11" id="KW-0819">tRNA processing</keyword>
<comment type="caution">
    <text evidence="15">The sequence shown here is derived from an EMBL/GenBank/DDBJ whole genome shotgun (WGS) entry which is preliminary data.</text>
</comment>
<proteinExistence type="inferred from homology"/>
<dbReference type="EC" id="2.5.1.75" evidence="11"/>
<dbReference type="InterPro" id="IPR018022">
    <property type="entry name" value="IPT"/>
</dbReference>
<reference evidence="15 16" key="1">
    <citation type="submission" date="2019-07" db="EMBL/GenBank/DDBJ databases">
        <title>Rapid identification of Enteric Bacteria from Whole Genome Sequences (WGS) using Average Nucleotide Identity (ANI).</title>
        <authorList>
            <person name="Lane C."/>
        </authorList>
    </citation>
    <scope>NUCLEOTIDE SEQUENCE [LARGE SCALE GENOMIC DNA]</scope>
    <source>
        <strain evidence="15 16">2016D-0250</strain>
    </source>
</reference>
<feature type="site" description="Interaction with substrate tRNA" evidence="11">
    <location>
        <position position="100"/>
    </location>
</feature>
<comment type="function">
    <text evidence="2 11 13">Catalyzes the transfer of a dimethylallyl group onto the adenine at position 37 in tRNAs that read codons beginning with uridine, leading to the formation of N6-(dimethylallyl)adenosine (i(6)A).</text>
</comment>
<comment type="subunit">
    <text evidence="4 11">Monomer.</text>
</comment>
<dbReference type="GO" id="GO:0006400">
    <property type="term" value="P:tRNA modification"/>
    <property type="evidence" value="ECO:0007669"/>
    <property type="project" value="TreeGrafter"/>
</dbReference>
<keyword evidence="5 11" id="KW-0808">Transferase</keyword>
<sequence>MFFEFALIGTTASGKTELANKLAYEFNASILSLDSLCVYKQINIASAKTDKKTLDELNYFGVNLLNVDEHFNIALFFKEYQKAKAFAQKNNQMLIITGGTGFYLKALMDGLSANFKESNSPLSNDAIYTLMKKIDKEAKIEKNDTYRLRKWLGIYEQSQQIPSEILKNTKKAPLIQNLKIFEICWDKALLEQRIIKRTKSMIELGLIQEAKTLFQNYDNNLKALNSIGLKECKAFLEQKINLKELEELIIIHTRQLAKRQRTFNKKFEKTPINYNEALDKLKDYINFKFQKSKSLSNNLYDRISN</sequence>
<evidence type="ECO:0000313" key="15">
    <source>
        <dbReference type="EMBL" id="TXE83243.1"/>
    </source>
</evidence>
<dbReference type="InterPro" id="IPR027417">
    <property type="entry name" value="P-loop_NTPase"/>
</dbReference>
<evidence type="ECO:0000256" key="10">
    <source>
        <dbReference type="ARBA" id="ARBA00049563"/>
    </source>
</evidence>
<dbReference type="Gene3D" id="3.40.50.300">
    <property type="entry name" value="P-loop containing nucleotide triphosphate hydrolases"/>
    <property type="match status" value="1"/>
</dbReference>
<keyword evidence="8 11" id="KW-0067">ATP-binding</keyword>
<dbReference type="InterPro" id="IPR039657">
    <property type="entry name" value="Dimethylallyltransferase"/>
</dbReference>
<evidence type="ECO:0000256" key="2">
    <source>
        <dbReference type="ARBA" id="ARBA00003213"/>
    </source>
</evidence>
<dbReference type="Gene3D" id="1.10.20.140">
    <property type="match status" value="1"/>
</dbReference>
<evidence type="ECO:0000256" key="6">
    <source>
        <dbReference type="ARBA" id="ARBA00022694"/>
    </source>
</evidence>
<keyword evidence="7 11" id="KW-0547">Nucleotide-binding</keyword>
<evidence type="ECO:0000256" key="4">
    <source>
        <dbReference type="ARBA" id="ARBA00011245"/>
    </source>
</evidence>
<feature type="binding site" evidence="11">
    <location>
        <begin position="9"/>
        <end position="16"/>
    </location>
    <ligand>
        <name>ATP</name>
        <dbReference type="ChEBI" id="CHEBI:30616"/>
    </ligand>
</feature>
<comment type="catalytic activity">
    <reaction evidence="10 11 12">
        <text>adenosine(37) in tRNA + dimethylallyl diphosphate = N(6)-dimethylallyladenosine(37) in tRNA + diphosphate</text>
        <dbReference type="Rhea" id="RHEA:26482"/>
        <dbReference type="Rhea" id="RHEA-COMP:10162"/>
        <dbReference type="Rhea" id="RHEA-COMP:10375"/>
        <dbReference type="ChEBI" id="CHEBI:33019"/>
        <dbReference type="ChEBI" id="CHEBI:57623"/>
        <dbReference type="ChEBI" id="CHEBI:74411"/>
        <dbReference type="ChEBI" id="CHEBI:74415"/>
        <dbReference type="EC" id="2.5.1.75"/>
    </reaction>
</comment>
<gene>
    <name evidence="11 15" type="primary">miaA</name>
    <name evidence="15" type="ORF">FPD46_03380</name>
</gene>
<dbReference type="NCBIfam" id="TIGR00174">
    <property type="entry name" value="miaA"/>
    <property type="match status" value="1"/>
</dbReference>
<dbReference type="EMBL" id="VOWB01000028">
    <property type="protein sequence ID" value="TXE83243.1"/>
    <property type="molecule type" value="Genomic_DNA"/>
</dbReference>
<dbReference type="RefSeq" id="WP_147575337.1">
    <property type="nucleotide sequence ID" value="NZ_VOWB01000028.1"/>
</dbReference>
<dbReference type="Pfam" id="PF01715">
    <property type="entry name" value="IPPT"/>
    <property type="match status" value="1"/>
</dbReference>
<keyword evidence="9 11" id="KW-0460">Magnesium</keyword>
<dbReference type="SUPFAM" id="SSF52540">
    <property type="entry name" value="P-loop containing nucleoside triphosphate hydrolases"/>
    <property type="match status" value="1"/>
</dbReference>
<evidence type="ECO:0000256" key="1">
    <source>
        <dbReference type="ARBA" id="ARBA00001946"/>
    </source>
</evidence>
<evidence type="ECO:0000256" key="11">
    <source>
        <dbReference type="HAMAP-Rule" id="MF_00185"/>
    </source>
</evidence>
<evidence type="ECO:0000256" key="13">
    <source>
        <dbReference type="RuleBase" id="RU003784"/>
    </source>
</evidence>
<evidence type="ECO:0000256" key="9">
    <source>
        <dbReference type="ARBA" id="ARBA00022842"/>
    </source>
</evidence>
<name>A0A5C7DWY6_9BACT</name>
<dbReference type="HAMAP" id="MF_00185">
    <property type="entry name" value="IPP_trans"/>
    <property type="match status" value="1"/>
</dbReference>
<dbReference type="Proteomes" id="UP000321310">
    <property type="component" value="Unassembled WGS sequence"/>
</dbReference>
<dbReference type="AlphaFoldDB" id="A0A5C7DWY6"/>
<dbReference type="PANTHER" id="PTHR11088:SF60">
    <property type="entry name" value="TRNA DIMETHYLALLYLTRANSFERASE"/>
    <property type="match status" value="1"/>
</dbReference>
<evidence type="ECO:0000256" key="5">
    <source>
        <dbReference type="ARBA" id="ARBA00022679"/>
    </source>
</evidence>
<evidence type="ECO:0000256" key="8">
    <source>
        <dbReference type="ARBA" id="ARBA00022840"/>
    </source>
</evidence>
<organism evidence="15 16">
    <name type="scientific">Campylobacter peloridis</name>
    <dbReference type="NCBI Taxonomy" id="488546"/>
    <lineage>
        <taxon>Bacteria</taxon>
        <taxon>Pseudomonadati</taxon>
        <taxon>Campylobacterota</taxon>
        <taxon>Epsilonproteobacteria</taxon>
        <taxon>Campylobacterales</taxon>
        <taxon>Campylobacteraceae</taxon>
        <taxon>Campylobacter</taxon>
    </lineage>
</organism>